<keyword evidence="2" id="KW-0813">Transport</keyword>
<evidence type="ECO:0000256" key="10">
    <source>
        <dbReference type="ARBA" id="ARBA00023136"/>
    </source>
</evidence>
<evidence type="ECO:0000256" key="5">
    <source>
        <dbReference type="ARBA" id="ARBA00022692"/>
    </source>
</evidence>
<dbReference type="InterPro" id="IPR050599">
    <property type="entry name" value="VDCC_alpha-1_subunit"/>
</dbReference>
<evidence type="ECO:0000256" key="4">
    <source>
        <dbReference type="ARBA" id="ARBA00022673"/>
    </source>
</evidence>
<gene>
    <name evidence="17" type="ORF">HKI87_03g21510</name>
</gene>
<keyword evidence="18" id="KW-1185">Reference proteome</keyword>
<keyword evidence="7" id="KW-0851">Voltage-gated channel</keyword>
<dbReference type="EMBL" id="CP151503">
    <property type="protein sequence ID" value="WZN60617.1"/>
    <property type="molecule type" value="Genomic_DNA"/>
</dbReference>
<keyword evidence="12" id="KW-0407">Ion channel</keyword>
<evidence type="ECO:0000256" key="14">
    <source>
        <dbReference type="SAM" id="MobiDB-lite"/>
    </source>
</evidence>
<dbReference type="Pfam" id="PF00520">
    <property type="entry name" value="Ion_trans"/>
    <property type="match status" value="1"/>
</dbReference>
<organism evidence="17 18">
    <name type="scientific">Chloropicon roscoffensis</name>
    <dbReference type="NCBI Taxonomy" id="1461544"/>
    <lineage>
        <taxon>Eukaryota</taxon>
        <taxon>Viridiplantae</taxon>
        <taxon>Chlorophyta</taxon>
        <taxon>Chloropicophyceae</taxon>
        <taxon>Chloropicales</taxon>
        <taxon>Chloropicaceae</taxon>
        <taxon>Chloropicon</taxon>
    </lineage>
</organism>
<dbReference type="AlphaFoldDB" id="A0AAX4P418"/>
<evidence type="ECO:0000256" key="12">
    <source>
        <dbReference type="ARBA" id="ARBA00023303"/>
    </source>
</evidence>
<accession>A0AAX4P418</accession>
<feature type="transmembrane region" description="Helical" evidence="15">
    <location>
        <begin position="314"/>
        <end position="344"/>
    </location>
</feature>
<dbReference type="PANTHER" id="PTHR45628">
    <property type="entry name" value="VOLTAGE-DEPENDENT CALCIUM CHANNEL TYPE A SUBUNIT ALPHA-1"/>
    <property type="match status" value="1"/>
</dbReference>
<feature type="transmembrane region" description="Helical" evidence="15">
    <location>
        <begin position="205"/>
        <end position="225"/>
    </location>
</feature>
<sequence>MDDSNSQGLGAGSEGVAPSPPANVAMNPVAEEEDVVRRGSGLIVQDNPIASKGEEDDENVEEATGAVAAPKKVSVENPAVAKEDNSFTSKLAAREGALCAQLGIPYDESASILCKAVSEAKSGSGSLIKAMEDLHNELARALGRPVAETPAERKATARWKEIGGVVITQQKQATLLQQIREAKTWEPKEGTLPHKVFKIVRHPKFQYAMTANIIVTGIVHGLVATSWARDDWYFESALYIIDILLMVMSTVEFFAISFTFSWRTLLEGWNCLELLTLSVSWLVIFVGNPYWAFGVTRTFRLTRQFESSKILVEGFIMALPSILWVFLIIFINICVFTVIGVQFFREKSPEQYGDIRTGLYTSFKLMTLENWTDEAETLRREYKYGSAYFILFITTNSFILLNLLIATVVDLIREIGQKKNALKEKKEERKRAQTQAVSNKVQNPFFKGLLPQHAKRTISTEKNPITRGNVRDFLSSPSLRKQGSNNSVELSVVSALQKQKSERASMALL</sequence>
<proteinExistence type="predicted"/>
<dbReference type="GO" id="GO:0098703">
    <property type="term" value="P:calcium ion import across plasma membrane"/>
    <property type="evidence" value="ECO:0007669"/>
    <property type="project" value="TreeGrafter"/>
</dbReference>
<evidence type="ECO:0000256" key="2">
    <source>
        <dbReference type="ARBA" id="ARBA00022448"/>
    </source>
</evidence>
<evidence type="ECO:0000256" key="6">
    <source>
        <dbReference type="ARBA" id="ARBA00022837"/>
    </source>
</evidence>
<keyword evidence="5 15" id="KW-0812">Transmembrane</keyword>
<feature type="transmembrane region" description="Helical" evidence="15">
    <location>
        <begin position="387"/>
        <end position="409"/>
    </location>
</feature>
<keyword evidence="11" id="KW-0325">Glycoprotein</keyword>
<feature type="region of interest" description="Disordered" evidence="14">
    <location>
        <begin position="1"/>
        <end position="69"/>
    </location>
</feature>
<comment type="subcellular location">
    <subcellularLocation>
        <location evidence="1">Membrane</location>
        <topology evidence="1">Multi-pass membrane protein</topology>
    </subcellularLocation>
</comment>
<protein>
    <submittedName>
        <fullName evidence="17">Ion transport protein</fullName>
    </submittedName>
</protein>
<evidence type="ECO:0000256" key="9">
    <source>
        <dbReference type="ARBA" id="ARBA00023065"/>
    </source>
</evidence>
<keyword evidence="10 15" id="KW-0472">Membrane</keyword>
<name>A0AAX4P418_9CHLO</name>
<evidence type="ECO:0000256" key="15">
    <source>
        <dbReference type="SAM" id="Phobius"/>
    </source>
</evidence>
<feature type="transmembrane region" description="Helical" evidence="15">
    <location>
        <begin position="274"/>
        <end position="293"/>
    </location>
</feature>
<keyword evidence="8 15" id="KW-1133">Transmembrane helix</keyword>
<evidence type="ECO:0000256" key="1">
    <source>
        <dbReference type="ARBA" id="ARBA00004141"/>
    </source>
</evidence>
<dbReference type="GO" id="GO:0005891">
    <property type="term" value="C:voltage-gated calcium channel complex"/>
    <property type="evidence" value="ECO:0007669"/>
    <property type="project" value="TreeGrafter"/>
</dbReference>
<evidence type="ECO:0000256" key="3">
    <source>
        <dbReference type="ARBA" id="ARBA00022568"/>
    </source>
</evidence>
<evidence type="ECO:0000259" key="16">
    <source>
        <dbReference type="Pfam" id="PF00520"/>
    </source>
</evidence>
<keyword evidence="13" id="KW-0175">Coiled coil</keyword>
<keyword evidence="9" id="KW-0406">Ion transport</keyword>
<dbReference type="InterPro" id="IPR027359">
    <property type="entry name" value="Volt_channel_dom_sf"/>
</dbReference>
<dbReference type="GO" id="GO:0008331">
    <property type="term" value="F:high voltage-gated calcium channel activity"/>
    <property type="evidence" value="ECO:0007669"/>
    <property type="project" value="TreeGrafter"/>
</dbReference>
<feature type="coiled-coil region" evidence="13">
    <location>
        <begin position="408"/>
        <end position="435"/>
    </location>
</feature>
<dbReference type="InterPro" id="IPR005821">
    <property type="entry name" value="Ion_trans_dom"/>
</dbReference>
<dbReference type="PANTHER" id="PTHR45628:SF7">
    <property type="entry name" value="VOLTAGE-DEPENDENT CALCIUM CHANNEL TYPE A SUBUNIT ALPHA-1"/>
    <property type="match status" value="1"/>
</dbReference>
<keyword evidence="4" id="KW-0107">Calcium channel</keyword>
<dbReference type="SUPFAM" id="SSF81324">
    <property type="entry name" value="Voltage-gated potassium channels"/>
    <property type="match status" value="1"/>
</dbReference>
<evidence type="ECO:0000313" key="17">
    <source>
        <dbReference type="EMBL" id="WZN60617.1"/>
    </source>
</evidence>
<dbReference type="Gene3D" id="1.20.120.350">
    <property type="entry name" value="Voltage-gated potassium channels. Chain C"/>
    <property type="match status" value="1"/>
</dbReference>
<evidence type="ECO:0000256" key="11">
    <source>
        <dbReference type="ARBA" id="ARBA00023180"/>
    </source>
</evidence>
<evidence type="ECO:0000256" key="13">
    <source>
        <dbReference type="SAM" id="Coils"/>
    </source>
</evidence>
<keyword evidence="6" id="KW-0106">Calcium</keyword>
<keyword evidence="3" id="KW-0109">Calcium transport</keyword>
<dbReference type="Proteomes" id="UP001472866">
    <property type="component" value="Chromosome 03"/>
</dbReference>
<feature type="transmembrane region" description="Helical" evidence="15">
    <location>
        <begin position="237"/>
        <end position="262"/>
    </location>
</feature>
<feature type="domain" description="Ion transport" evidence="16">
    <location>
        <begin position="231"/>
        <end position="419"/>
    </location>
</feature>
<evidence type="ECO:0000313" key="18">
    <source>
        <dbReference type="Proteomes" id="UP001472866"/>
    </source>
</evidence>
<evidence type="ECO:0000256" key="8">
    <source>
        <dbReference type="ARBA" id="ARBA00022989"/>
    </source>
</evidence>
<dbReference type="Gene3D" id="1.10.287.70">
    <property type="match status" value="1"/>
</dbReference>
<reference evidence="17 18" key="1">
    <citation type="submission" date="2024-03" db="EMBL/GenBank/DDBJ databases">
        <title>Complete genome sequence of the green alga Chloropicon roscoffensis RCC1871.</title>
        <authorList>
            <person name="Lemieux C."/>
            <person name="Pombert J.-F."/>
            <person name="Otis C."/>
            <person name="Turmel M."/>
        </authorList>
    </citation>
    <scope>NUCLEOTIDE SEQUENCE [LARGE SCALE GENOMIC DNA]</scope>
    <source>
        <strain evidence="17 18">RCC1871</strain>
    </source>
</reference>
<evidence type="ECO:0000256" key="7">
    <source>
        <dbReference type="ARBA" id="ARBA00022882"/>
    </source>
</evidence>